<accession>A0ABW0SX73</accession>
<organism evidence="3 4">
    <name type="scientific">Rhodanobacter terrae</name>
    <dbReference type="NCBI Taxonomy" id="418647"/>
    <lineage>
        <taxon>Bacteria</taxon>
        <taxon>Pseudomonadati</taxon>
        <taxon>Pseudomonadota</taxon>
        <taxon>Gammaproteobacteria</taxon>
        <taxon>Lysobacterales</taxon>
        <taxon>Rhodanobacteraceae</taxon>
        <taxon>Rhodanobacter</taxon>
    </lineage>
</organism>
<keyword evidence="1" id="KW-1133">Transmembrane helix</keyword>
<comment type="caution">
    <text evidence="3">The sequence shown here is derived from an EMBL/GenBank/DDBJ whole genome shotgun (WGS) entry which is preliminary data.</text>
</comment>
<dbReference type="Proteomes" id="UP001596111">
    <property type="component" value="Unassembled WGS sequence"/>
</dbReference>
<dbReference type="InterPro" id="IPR027383">
    <property type="entry name" value="Znf_put"/>
</dbReference>
<name>A0ABW0SX73_9GAMM</name>
<gene>
    <name evidence="3" type="ORF">ACFPPB_06970</name>
</gene>
<evidence type="ECO:0000313" key="4">
    <source>
        <dbReference type="Proteomes" id="UP001596111"/>
    </source>
</evidence>
<protein>
    <submittedName>
        <fullName evidence="3">Anti-sigma factor family protein</fullName>
    </submittedName>
</protein>
<keyword evidence="1" id="KW-0812">Transmembrane</keyword>
<dbReference type="InterPro" id="IPR041916">
    <property type="entry name" value="Anti_sigma_zinc_sf"/>
</dbReference>
<dbReference type="RefSeq" id="WP_377325724.1">
    <property type="nucleotide sequence ID" value="NZ_JBHSNG010000005.1"/>
</dbReference>
<sequence length="263" mass="28332">MTCDDARLLVHAYLDDELDAAQSAAMIRHLHDCTACAASYDVYGRLRKALAQPGLYRRAPDALRERWNPAQPAATAVLASPSRRRAPLAYAMAAGFAGALLLTSPAWIAALRQGGAGGNPIVAEAISSHIRSLQAQHLMDVVSTDQHTVKPWFEGKLDFSPRVEDLASEGFPLIGGRLDAIAGRSVAALIYKRHLHVINLYQWPSDASATASSEEQRHGYTVIRWANGGMHYVAVSDVSAGDLKQFVLAFQNDAGTPTAHSPP</sequence>
<keyword evidence="4" id="KW-1185">Reference proteome</keyword>
<feature type="domain" description="Putative zinc-finger" evidence="2">
    <location>
        <begin position="3"/>
        <end position="37"/>
    </location>
</feature>
<evidence type="ECO:0000313" key="3">
    <source>
        <dbReference type="EMBL" id="MFC5580850.1"/>
    </source>
</evidence>
<evidence type="ECO:0000256" key="1">
    <source>
        <dbReference type="SAM" id="Phobius"/>
    </source>
</evidence>
<proteinExistence type="predicted"/>
<keyword evidence="1" id="KW-0472">Membrane</keyword>
<dbReference type="Gene3D" id="1.10.10.1320">
    <property type="entry name" value="Anti-sigma factor, zinc-finger domain"/>
    <property type="match status" value="1"/>
</dbReference>
<feature type="transmembrane region" description="Helical" evidence="1">
    <location>
        <begin position="88"/>
        <end position="110"/>
    </location>
</feature>
<evidence type="ECO:0000259" key="2">
    <source>
        <dbReference type="Pfam" id="PF13490"/>
    </source>
</evidence>
<reference evidence="4" key="1">
    <citation type="journal article" date="2019" name="Int. J. Syst. Evol. Microbiol.">
        <title>The Global Catalogue of Microorganisms (GCM) 10K type strain sequencing project: providing services to taxonomists for standard genome sequencing and annotation.</title>
        <authorList>
            <consortium name="The Broad Institute Genomics Platform"/>
            <consortium name="The Broad Institute Genome Sequencing Center for Infectious Disease"/>
            <person name="Wu L."/>
            <person name="Ma J."/>
        </authorList>
    </citation>
    <scope>NUCLEOTIDE SEQUENCE [LARGE SCALE GENOMIC DNA]</scope>
    <source>
        <strain evidence="4">CGMCC 1.13587</strain>
    </source>
</reference>
<dbReference type="Pfam" id="PF13490">
    <property type="entry name" value="zf-HC2"/>
    <property type="match status" value="1"/>
</dbReference>
<dbReference type="EMBL" id="JBHSNG010000005">
    <property type="protein sequence ID" value="MFC5580850.1"/>
    <property type="molecule type" value="Genomic_DNA"/>
</dbReference>